<evidence type="ECO:0000313" key="1">
    <source>
        <dbReference type="Proteomes" id="UP000079169"/>
    </source>
</evidence>
<keyword evidence="1" id="KW-1185">Reference proteome</keyword>
<reference evidence="2" key="1">
    <citation type="submission" date="2025-08" db="UniProtKB">
        <authorList>
            <consortium name="RefSeq"/>
        </authorList>
    </citation>
    <scope>IDENTIFICATION</scope>
</reference>
<dbReference type="GeneID" id="113472654"/>
<dbReference type="RefSeq" id="XP_026688252.1">
    <property type="nucleotide sequence ID" value="XM_026832451.1"/>
</dbReference>
<organism evidence="1 2">
    <name type="scientific">Diaphorina citri</name>
    <name type="common">Asian citrus psyllid</name>
    <dbReference type="NCBI Taxonomy" id="121845"/>
    <lineage>
        <taxon>Eukaryota</taxon>
        <taxon>Metazoa</taxon>
        <taxon>Ecdysozoa</taxon>
        <taxon>Arthropoda</taxon>
        <taxon>Hexapoda</taxon>
        <taxon>Insecta</taxon>
        <taxon>Pterygota</taxon>
        <taxon>Neoptera</taxon>
        <taxon>Paraneoptera</taxon>
        <taxon>Hemiptera</taxon>
        <taxon>Sternorrhyncha</taxon>
        <taxon>Psylloidea</taxon>
        <taxon>Psyllidae</taxon>
        <taxon>Diaphorininae</taxon>
        <taxon>Diaphorina</taxon>
    </lineage>
</organism>
<dbReference type="KEGG" id="dci:113472654"/>
<dbReference type="AlphaFoldDB" id="A0A3Q0JIN0"/>
<sequence length="110" mass="11970">MSCGSMFWARSSVRSNGIRTTVGIHQRVIVSRNPVLVTRRAGLAIRTAGVIIRRADRVRNPRGRILALIHDHPPASLGRLETASLATLVTVVVVPLCDMICYSMMSSGDC</sequence>
<name>A0A3Q0JIN0_DIACI</name>
<proteinExistence type="predicted"/>
<gene>
    <name evidence="2" type="primary">LOC113472654</name>
</gene>
<evidence type="ECO:0000313" key="2">
    <source>
        <dbReference type="RefSeq" id="XP_026688252.1"/>
    </source>
</evidence>
<protein>
    <submittedName>
        <fullName evidence="2">Uncharacterized protein LOC113472654 isoform X1</fullName>
    </submittedName>
</protein>
<dbReference type="PaxDb" id="121845-A0A3Q0JIN0"/>
<dbReference type="Proteomes" id="UP000079169">
    <property type="component" value="Unplaced"/>
</dbReference>
<accession>A0A3Q0JIN0</accession>